<dbReference type="PROSITE" id="PS00854">
    <property type="entry name" value="PROTEASOME_BETA_1"/>
    <property type="match status" value="1"/>
</dbReference>
<name>A0A5C3QAG3_9AGAR</name>
<protein>
    <recommendedName>
        <fullName evidence="10">Proteasome subunit beta</fullName>
    </recommendedName>
</protein>
<proteinExistence type="inferred from homology"/>
<comment type="function">
    <text evidence="10">Component of the proteasome, a multicatalytic proteinase complex which is characterized by its ability to cleave peptides with Arg, Phe, Tyr, Leu, and Glu adjacent to the leaving group at neutral or slightly basic pH. The proteasome has an ATP-dependent proteolytic activity.</text>
</comment>
<dbReference type="PANTHER" id="PTHR32194:SF0">
    <property type="entry name" value="ATP-DEPENDENT PROTEASE SUBUNIT HSLV"/>
    <property type="match status" value="1"/>
</dbReference>
<evidence type="ECO:0000313" key="13">
    <source>
        <dbReference type="Proteomes" id="UP000305067"/>
    </source>
</evidence>
<keyword evidence="3" id="KW-0645">Protease</keyword>
<keyword evidence="2 10" id="KW-0963">Cytoplasm</keyword>
<evidence type="ECO:0000256" key="1">
    <source>
        <dbReference type="ARBA" id="ARBA00001198"/>
    </source>
</evidence>
<dbReference type="InterPro" id="IPR000243">
    <property type="entry name" value="Pept_T1A_subB"/>
</dbReference>
<keyword evidence="8 10" id="KW-0539">Nucleus</keyword>
<dbReference type="AlphaFoldDB" id="A0A5C3QAG3"/>
<dbReference type="Proteomes" id="UP000305067">
    <property type="component" value="Unassembled WGS sequence"/>
</dbReference>
<evidence type="ECO:0000256" key="3">
    <source>
        <dbReference type="ARBA" id="ARBA00022670"/>
    </source>
</evidence>
<evidence type="ECO:0000256" key="9">
    <source>
        <dbReference type="PIRSR" id="PIRSR600243-1"/>
    </source>
</evidence>
<dbReference type="GO" id="GO:0005634">
    <property type="term" value="C:nucleus"/>
    <property type="evidence" value="ECO:0007669"/>
    <property type="project" value="UniProtKB-SubCell"/>
</dbReference>
<dbReference type="STRING" id="1884261.A0A5C3QAG3"/>
<dbReference type="FunFam" id="3.60.20.10:FF:000010">
    <property type="entry name" value="Proteasome subunit beta type-1"/>
    <property type="match status" value="1"/>
</dbReference>
<dbReference type="GO" id="GO:0051603">
    <property type="term" value="P:proteolysis involved in protein catabolic process"/>
    <property type="evidence" value="ECO:0007669"/>
    <property type="project" value="InterPro"/>
</dbReference>
<keyword evidence="6 10" id="KW-0647">Proteasome</keyword>
<evidence type="ECO:0000256" key="4">
    <source>
        <dbReference type="ARBA" id="ARBA00022698"/>
    </source>
</evidence>
<evidence type="ECO:0000256" key="8">
    <source>
        <dbReference type="ARBA" id="ARBA00023242"/>
    </source>
</evidence>
<keyword evidence="7" id="KW-0865">Zymogen</keyword>
<dbReference type="PANTHER" id="PTHR32194">
    <property type="entry name" value="METALLOPROTEASE TLDD"/>
    <property type="match status" value="1"/>
</dbReference>
<dbReference type="PRINTS" id="PR00141">
    <property type="entry name" value="PROTEASOME"/>
</dbReference>
<keyword evidence="4" id="KW-0888">Threonine protease</keyword>
<organism evidence="12 13">
    <name type="scientific">Pterulicium gracile</name>
    <dbReference type="NCBI Taxonomy" id="1884261"/>
    <lineage>
        <taxon>Eukaryota</taxon>
        <taxon>Fungi</taxon>
        <taxon>Dikarya</taxon>
        <taxon>Basidiomycota</taxon>
        <taxon>Agaricomycotina</taxon>
        <taxon>Agaricomycetes</taxon>
        <taxon>Agaricomycetidae</taxon>
        <taxon>Agaricales</taxon>
        <taxon>Pleurotineae</taxon>
        <taxon>Pterulaceae</taxon>
        <taxon>Pterulicium</taxon>
    </lineage>
</organism>
<evidence type="ECO:0000256" key="5">
    <source>
        <dbReference type="ARBA" id="ARBA00022801"/>
    </source>
</evidence>
<dbReference type="GO" id="GO:0019774">
    <property type="term" value="C:proteasome core complex, beta-subunit complex"/>
    <property type="evidence" value="ECO:0007669"/>
    <property type="project" value="UniProtKB-ARBA"/>
</dbReference>
<comment type="subcellular location">
    <subcellularLocation>
        <location evidence="10">Cytoplasm</location>
    </subcellularLocation>
    <subcellularLocation>
        <location evidence="10">Nucleus</location>
    </subcellularLocation>
</comment>
<gene>
    <name evidence="12" type="ORF">BDV98DRAFT_571567</name>
</gene>
<evidence type="ECO:0000256" key="11">
    <source>
        <dbReference type="SAM" id="MobiDB-lite"/>
    </source>
</evidence>
<dbReference type="GO" id="GO:0004298">
    <property type="term" value="F:threonine-type endopeptidase activity"/>
    <property type="evidence" value="ECO:0007669"/>
    <property type="project" value="UniProtKB-KW"/>
</dbReference>
<dbReference type="InterPro" id="IPR023333">
    <property type="entry name" value="Proteasome_suB-type"/>
</dbReference>
<dbReference type="PROSITE" id="PS51476">
    <property type="entry name" value="PROTEASOME_BETA_2"/>
    <property type="match status" value="1"/>
</dbReference>
<dbReference type="InterPro" id="IPR029055">
    <property type="entry name" value="Ntn_hydrolases_N"/>
</dbReference>
<dbReference type="EMBL" id="ML178835">
    <property type="protein sequence ID" value="TFK99055.1"/>
    <property type="molecule type" value="Genomic_DNA"/>
</dbReference>
<dbReference type="OrthoDB" id="7854943at2759"/>
<dbReference type="SUPFAM" id="SSF56235">
    <property type="entry name" value="N-terminal nucleophile aminohydrolases (Ntn hydrolases)"/>
    <property type="match status" value="1"/>
</dbReference>
<dbReference type="GO" id="GO:0005737">
    <property type="term" value="C:cytoplasm"/>
    <property type="evidence" value="ECO:0007669"/>
    <property type="project" value="UniProtKB-SubCell"/>
</dbReference>
<dbReference type="CDD" id="cd03762">
    <property type="entry name" value="proteasome_beta_type_6"/>
    <property type="match status" value="1"/>
</dbReference>
<evidence type="ECO:0000313" key="12">
    <source>
        <dbReference type="EMBL" id="TFK99055.1"/>
    </source>
</evidence>
<feature type="active site" description="Nucleophile" evidence="9">
    <location>
        <position position="18"/>
    </location>
</feature>
<reference evidence="12 13" key="1">
    <citation type="journal article" date="2019" name="Nat. Ecol. Evol.">
        <title>Megaphylogeny resolves global patterns of mushroom evolution.</title>
        <authorList>
            <person name="Varga T."/>
            <person name="Krizsan K."/>
            <person name="Foldi C."/>
            <person name="Dima B."/>
            <person name="Sanchez-Garcia M."/>
            <person name="Sanchez-Ramirez S."/>
            <person name="Szollosi G.J."/>
            <person name="Szarkandi J.G."/>
            <person name="Papp V."/>
            <person name="Albert L."/>
            <person name="Andreopoulos W."/>
            <person name="Angelini C."/>
            <person name="Antonin V."/>
            <person name="Barry K.W."/>
            <person name="Bougher N.L."/>
            <person name="Buchanan P."/>
            <person name="Buyck B."/>
            <person name="Bense V."/>
            <person name="Catcheside P."/>
            <person name="Chovatia M."/>
            <person name="Cooper J."/>
            <person name="Damon W."/>
            <person name="Desjardin D."/>
            <person name="Finy P."/>
            <person name="Geml J."/>
            <person name="Haridas S."/>
            <person name="Hughes K."/>
            <person name="Justo A."/>
            <person name="Karasinski D."/>
            <person name="Kautmanova I."/>
            <person name="Kiss B."/>
            <person name="Kocsube S."/>
            <person name="Kotiranta H."/>
            <person name="LaButti K.M."/>
            <person name="Lechner B.E."/>
            <person name="Liimatainen K."/>
            <person name="Lipzen A."/>
            <person name="Lukacs Z."/>
            <person name="Mihaltcheva S."/>
            <person name="Morgado L.N."/>
            <person name="Niskanen T."/>
            <person name="Noordeloos M.E."/>
            <person name="Ohm R.A."/>
            <person name="Ortiz-Santana B."/>
            <person name="Ovrebo C."/>
            <person name="Racz N."/>
            <person name="Riley R."/>
            <person name="Savchenko A."/>
            <person name="Shiryaev A."/>
            <person name="Soop K."/>
            <person name="Spirin V."/>
            <person name="Szebenyi C."/>
            <person name="Tomsovsky M."/>
            <person name="Tulloss R.E."/>
            <person name="Uehling J."/>
            <person name="Grigoriev I.V."/>
            <person name="Vagvolgyi C."/>
            <person name="Papp T."/>
            <person name="Martin F.M."/>
            <person name="Miettinen O."/>
            <person name="Hibbett D.S."/>
            <person name="Nagy L.G."/>
        </authorList>
    </citation>
    <scope>NUCLEOTIDE SEQUENCE [LARGE SCALE GENOMIC DNA]</scope>
    <source>
        <strain evidence="12 13">CBS 309.79</strain>
    </source>
</reference>
<comment type="similarity">
    <text evidence="10">Belongs to the peptidase T1B family.</text>
</comment>
<evidence type="ECO:0000256" key="10">
    <source>
        <dbReference type="RuleBase" id="RU004203"/>
    </source>
</evidence>
<dbReference type="Gene3D" id="3.60.20.10">
    <property type="entry name" value="Glutamine Phosphoribosylpyrophosphate, subunit 1, domain 1"/>
    <property type="match status" value="1"/>
</dbReference>
<keyword evidence="5" id="KW-0378">Hydrolase</keyword>
<dbReference type="InterPro" id="IPR001353">
    <property type="entry name" value="Proteasome_sua/b"/>
</dbReference>
<accession>A0A5C3QAG3</accession>
<feature type="region of interest" description="Disordered" evidence="11">
    <location>
        <begin position="225"/>
        <end position="245"/>
    </location>
</feature>
<evidence type="ECO:0000256" key="2">
    <source>
        <dbReference type="ARBA" id="ARBA00022490"/>
    </source>
</evidence>
<dbReference type="InterPro" id="IPR016050">
    <property type="entry name" value="Proteasome_bsu_CS"/>
</dbReference>
<keyword evidence="13" id="KW-1185">Reference proteome</keyword>
<evidence type="ECO:0000256" key="6">
    <source>
        <dbReference type="ARBA" id="ARBA00022942"/>
    </source>
</evidence>
<dbReference type="Pfam" id="PF00227">
    <property type="entry name" value="Proteasome"/>
    <property type="match status" value="1"/>
</dbReference>
<comment type="subunit">
    <text evidence="10">Component of the proteasome complex.</text>
</comment>
<evidence type="ECO:0000256" key="7">
    <source>
        <dbReference type="ARBA" id="ARBA00023145"/>
    </source>
</evidence>
<comment type="catalytic activity">
    <reaction evidence="1">
        <text>Cleavage of peptide bonds with very broad specificity.</text>
        <dbReference type="EC" id="3.4.25.1"/>
    </reaction>
</comment>
<sequence>MDHAEMQRLKAGEVNLGTSIMAVQFEGGVVIGADSRTTTGSYIANRVTDKLTHLHDRVYCCRSGSAADTQAIADIVTYYLQLLTQTNGEQPAVQTAAALCQKMCYENKDKLSAGIIVAGWDKENGPSVYNIPLGGGLFRQPWAIGGSGSTYVYGYCDATYQPGWGRDRTVQFVKETLALAMSRDGSSGGCIRMCVITEEDVERLFIPGDQLPRFWEGEEVLGVNSKDKDAHNSSRAQDLSMAVDA</sequence>